<dbReference type="SMART" id="SM00530">
    <property type="entry name" value="HTH_XRE"/>
    <property type="match status" value="1"/>
</dbReference>
<reference evidence="2 3" key="1">
    <citation type="submission" date="2017-11" db="EMBL/GenBank/DDBJ databases">
        <authorList>
            <person name="Duchaud E."/>
        </authorList>
    </citation>
    <scope>NUCLEOTIDE SEQUENCE [LARGE SCALE GENOMIC DNA]</scope>
    <source>
        <strain evidence="2 3">TNO010</strain>
    </source>
</reference>
<dbReference type="GO" id="GO:0003677">
    <property type="term" value="F:DNA binding"/>
    <property type="evidence" value="ECO:0007669"/>
    <property type="project" value="InterPro"/>
</dbReference>
<evidence type="ECO:0000313" key="2">
    <source>
        <dbReference type="EMBL" id="SOU88544.1"/>
    </source>
</evidence>
<dbReference type="SUPFAM" id="SSF47413">
    <property type="entry name" value="lambda repressor-like DNA-binding domains"/>
    <property type="match status" value="1"/>
</dbReference>
<sequence>MKNSIETKMSLILNKLKKERLKTGLSQWDFGEKIGLSQNAYYKLETGKTKLDLYRFLNICKVLDLEPSSFF</sequence>
<dbReference type="Pfam" id="PF01381">
    <property type="entry name" value="HTH_3"/>
    <property type="match status" value="1"/>
</dbReference>
<accession>A0A2I2M9E0</accession>
<proteinExistence type="predicted"/>
<organism evidence="2 3">
    <name type="scientific">Tenacibaculum finnmarkense genomovar ulcerans</name>
    <dbReference type="NCBI Taxonomy" id="2781388"/>
    <lineage>
        <taxon>Bacteria</taxon>
        <taxon>Pseudomonadati</taxon>
        <taxon>Bacteroidota</taxon>
        <taxon>Flavobacteriia</taxon>
        <taxon>Flavobacteriales</taxon>
        <taxon>Flavobacteriaceae</taxon>
        <taxon>Tenacibaculum</taxon>
        <taxon>Tenacibaculum finnmarkense</taxon>
    </lineage>
</organism>
<protein>
    <submittedName>
        <fullName evidence="2">DNA binding helix-turn helix protein</fullName>
    </submittedName>
</protein>
<dbReference type="InterPro" id="IPR010982">
    <property type="entry name" value="Lambda_DNA-bd_dom_sf"/>
</dbReference>
<dbReference type="InterPro" id="IPR001387">
    <property type="entry name" value="Cro/C1-type_HTH"/>
</dbReference>
<dbReference type="EMBL" id="OENE01000014">
    <property type="protein sequence ID" value="SOU88544.1"/>
    <property type="molecule type" value="Genomic_DNA"/>
</dbReference>
<dbReference type="PROSITE" id="PS50943">
    <property type="entry name" value="HTH_CROC1"/>
    <property type="match status" value="1"/>
</dbReference>
<name>A0A2I2M9E0_9FLAO</name>
<gene>
    <name evidence="2" type="ORF">TNO010_210037</name>
</gene>
<dbReference type="CDD" id="cd00093">
    <property type="entry name" value="HTH_XRE"/>
    <property type="match status" value="1"/>
</dbReference>
<feature type="domain" description="HTH cro/C1-type" evidence="1">
    <location>
        <begin position="16"/>
        <end position="70"/>
    </location>
</feature>
<dbReference type="Proteomes" id="UP000490060">
    <property type="component" value="Unassembled WGS sequence"/>
</dbReference>
<dbReference type="RefSeq" id="WP_058885338.1">
    <property type="nucleotide sequence ID" value="NZ_JAJHTM010000010.1"/>
</dbReference>
<evidence type="ECO:0000313" key="3">
    <source>
        <dbReference type="Proteomes" id="UP000490060"/>
    </source>
</evidence>
<dbReference type="Gene3D" id="1.10.260.40">
    <property type="entry name" value="lambda repressor-like DNA-binding domains"/>
    <property type="match status" value="1"/>
</dbReference>
<evidence type="ECO:0000259" key="1">
    <source>
        <dbReference type="PROSITE" id="PS50943"/>
    </source>
</evidence>
<dbReference type="AlphaFoldDB" id="A0A2I2M9E0"/>